<dbReference type="Proteomes" id="UP000612456">
    <property type="component" value="Unassembled WGS sequence"/>
</dbReference>
<accession>A0A916Z1M4</accession>
<keyword evidence="3" id="KW-1185">Reference proteome</keyword>
<feature type="region of interest" description="Disordered" evidence="1">
    <location>
        <begin position="41"/>
        <end position="74"/>
    </location>
</feature>
<reference evidence="2" key="2">
    <citation type="submission" date="2020-09" db="EMBL/GenBank/DDBJ databases">
        <authorList>
            <person name="Sun Q."/>
            <person name="Zhou Y."/>
        </authorList>
    </citation>
    <scope>NUCLEOTIDE SEQUENCE</scope>
    <source>
        <strain evidence="2">CGMCC 1.15178</strain>
    </source>
</reference>
<gene>
    <name evidence="2" type="ORF">GCM10010911_32030</name>
</gene>
<comment type="caution">
    <text evidence="2">The sequence shown here is derived from an EMBL/GenBank/DDBJ whole genome shotgun (WGS) entry which is preliminary data.</text>
</comment>
<dbReference type="AlphaFoldDB" id="A0A916Z1M4"/>
<evidence type="ECO:0000313" key="3">
    <source>
        <dbReference type="Proteomes" id="UP000612456"/>
    </source>
</evidence>
<protein>
    <submittedName>
        <fullName evidence="2">Uncharacterized protein</fullName>
    </submittedName>
</protein>
<name>A0A916Z1M4_9BACL</name>
<proteinExistence type="predicted"/>
<evidence type="ECO:0000256" key="1">
    <source>
        <dbReference type="SAM" id="MobiDB-lite"/>
    </source>
</evidence>
<dbReference type="RefSeq" id="WP_188992927.1">
    <property type="nucleotide sequence ID" value="NZ_BMHP01000002.1"/>
</dbReference>
<dbReference type="EMBL" id="BMHP01000002">
    <property type="protein sequence ID" value="GGD71690.1"/>
    <property type="molecule type" value="Genomic_DNA"/>
</dbReference>
<evidence type="ECO:0000313" key="2">
    <source>
        <dbReference type="EMBL" id="GGD71690.1"/>
    </source>
</evidence>
<reference evidence="2" key="1">
    <citation type="journal article" date="2014" name="Int. J. Syst. Evol. Microbiol.">
        <title>Complete genome sequence of Corynebacterium casei LMG S-19264T (=DSM 44701T), isolated from a smear-ripened cheese.</title>
        <authorList>
            <consortium name="US DOE Joint Genome Institute (JGI-PGF)"/>
            <person name="Walter F."/>
            <person name="Albersmeier A."/>
            <person name="Kalinowski J."/>
            <person name="Ruckert C."/>
        </authorList>
    </citation>
    <scope>NUCLEOTIDE SEQUENCE</scope>
    <source>
        <strain evidence="2">CGMCC 1.15178</strain>
    </source>
</reference>
<sequence length="154" mass="16505">MRSHSLKMAVVGGIVALVVLFGIDLASSGIERINGPFKSEQAMPVYPDPDTQTSLDAAASGPSDDNNVGQEGARRVIDAQHGRQTDWVKLEAQRQLEAQKRLEATYSDERLPGVPDLTSDSSVNKLADGTAGMLQSVSSKGIRMIVSFFESVTD</sequence>
<organism evidence="2 3">
    <name type="scientific">Paenibacillus nasutitermitis</name>
    <dbReference type="NCBI Taxonomy" id="1652958"/>
    <lineage>
        <taxon>Bacteria</taxon>
        <taxon>Bacillati</taxon>
        <taxon>Bacillota</taxon>
        <taxon>Bacilli</taxon>
        <taxon>Bacillales</taxon>
        <taxon>Paenibacillaceae</taxon>
        <taxon>Paenibacillus</taxon>
    </lineage>
</organism>